<feature type="domain" description="Outer membrane protein beta-barrel" evidence="3">
    <location>
        <begin position="9"/>
        <end position="190"/>
    </location>
</feature>
<dbReference type="RefSeq" id="WP_263543222.1">
    <property type="nucleotide sequence ID" value="NZ_JAOVZO020000003.1"/>
</dbReference>
<feature type="signal peptide" evidence="2">
    <location>
        <begin position="1"/>
        <end position="23"/>
    </location>
</feature>
<evidence type="ECO:0000313" key="4">
    <source>
        <dbReference type="EMBL" id="MDC8011956.1"/>
    </source>
</evidence>
<organism evidence="4 5">
    <name type="scientific">Tahibacter soli</name>
    <dbReference type="NCBI Taxonomy" id="2983605"/>
    <lineage>
        <taxon>Bacteria</taxon>
        <taxon>Pseudomonadati</taxon>
        <taxon>Pseudomonadota</taxon>
        <taxon>Gammaproteobacteria</taxon>
        <taxon>Lysobacterales</taxon>
        <taxon>Rhodanobacteraceae</taxon>
        <taxon>Tahibacter</taxon>
    </lineage>
</organism>
<name>A0A9X3YIX7_9GAMM</name>
<evidence type="ECO:0000256" key="2">
    <source>
        <dbReference type="SAM" id="SignalP"/>
    </source>
</evidence>
<dbReference type="Pfam" id="PF13505">
    <property type="entry name" value="OMP_b-brl"/>
    <property type="match status" value="1"/>
</dbReference>
<reference evidence="4" key="1">
    <citation type="submission" date="2023-02" db="EMBL/GenBank/DDBJ databases">
        <title>Tahibacter soli sp. nov. isolated from soil.</title>
        <authorList>
            <person name="Baek J.H."/>
            <person name="Lee J.K."/>
            <person name="Choi D.G."/>
            <person name="Jeon C.O."/>
        </authorList>
    </citation>
    <scope>NUCLEOTIDE SEQUENCE</scope>
    <source>
        <strain evidence="4">BL</strain>
    </source>
</reference>
<dbReference type="AlphaFoldDB" id="A0A9X3YIX7"/>
<protein>
    <submittedName>
        <fullName evidence="4">Porin family protein</fullName>
    </submittedName>
</protein>
<feature type="chain" id="PRO_5040965340" evidence="2">
    <location>
        <begin position="24"/>
        <end position="190"/>
    </location>
</feature>
<keyword evidence="5" id="KW-1185">Reference proteome</keyword>
<dbReference type="InterPro" id="IPR011250">
    <property type="entry name" value="OMP/PagP_B-barrel"/>
</dbReference>
<proteinExistence type="predicted"/>
<dbReference type="InterPro" id="IPR027385">
    <property type="entry name" value="Beta-barrel_OMP"/>
</dbReference>
<dbReference type="Proteomes" id="UP001139971">
    <property type="component" value="Unassembled WGS sequence"/>
</dbReference>
<evidence type="ECO:0000256" key="1">
    <source>
        <dbReference type="ARBA" id="ARBA00022729"/>
    </source>
</evidence>
<dbReference type="Gene3D" id="2.40.160.20">
    <property type="match status" value="1"/>
</dbReference>
<evidence type="ECO:0000259" key="3">
    <source>
        <dbReference type="Pfam" id="PF13505"/>
    </source>
</evidence>
<comment type="caution">
    <text evidence="4">The sequence shown here is derived from an EMBL/GenBank/DDBJ whole genome shotgun (WGS) entry which is preliminary data.</text>
</comment>
<dbReference type="EMBL" id="JAOVZO020000003">
    <property type="protein sequence ID" value="MDC8011956.1"/>
    <property type="molecule type" value="Genomic_DNA"/>
</dbReference>
<gene>
    <name evidence="4" type="ORF">OD750_005275</name>
</gene>
<accession>A0A9X3YIX7</accession>
<evidence type="ECO:0000313" key="5">
    <source>
        <dbReference type="Proteomes" id="UP001139971"/>
    </source>
</evidence>
<dbReference type="SUPFAM" id="SSF56925">
    <property type="entry name" value="OMPA-like"/>
    <property type="match status" value="1"/>
</dbReference>
<keyword evidence="1 2" id="KW-0732">Signal</keyword>
<sequence>MNQSILTPLALALGLGAASAAHADLNGPYVSAGVGAASIERPGMGTASAWNFNAGWRWNGFGIEAGWNDFGTFGRDIPVTAGGATTVHRHDIDLSGSSIGFNDRIALDARWYVTARLGLFRWKTAYAYGPVGEPRETYRDNGTDWYGGVGIGYRVSERFGVGLSADYLKAQGRFLEYTTNRLTLQAEYGF</sequence>